<evidence type="ECO:0000313" key="1">
    <source>
        <dbReference type="EMBL" id="URD96158.1"/>
    </source>
</evidence>
<gene>
    <name evidence="1" type="ORF">MUK42_12432</name>
</gene>
<reference evidence="1" key="1">
    <citation type="submission" date="2022-05" db="EMBL/GenBank/DDBJ databases">
        <title>The Musa troglodytarum L. genome provides insights into the mechanism of non-climacteric behaviour and enrichment of carotenoids.</title>
        <authorList>
            <person name="Wang J."/>
        </authorList>
    </citation>
    <scope>NUCLEOTIDE SEQUENCE</scope>
    <source>
        <tissue evidence="1">Leaf</tissue>
    </source>
</reference>
<protein>
    <submittedName>
        <fullName evidence="1">Uncharacterized protein</fullName>
    </submittedName>
</protein>
<evidence type="ECO:0000313" key="2">
    <source>
        <dbReference type="Proteomes" id="UP001055439"/>
    </source>
</evidence>
<organism evidence="1 2">
    <name type="scientific">Musa troglodytarum</name>
    <name type="common">fe'i banana</name>
    <dbReference type="NCBI Taxonomy" id="320322"/>
    <lineage>
        <taxon>Eukaryota</taxon>
        <taxon>Viridiplantae</taxon>
        <taxon>Streptophyta</taxon>
        <taxon>Embryophyta</taxon>
        <taxon>Tracheophyta</taxon>
        <taxon>Spermatophyta</taxon>
        <taxon>Magnoliopsida</taxon>
        <taxon>Liliopsida</taxon>
        <taxon>Zingiberales</taxon>
        <taxon>Musaceae</taxon>
        <taxon>Musa</taxon>
    </lineage>
</organism>
<accession>A0A9E7FIB8</accession>
<keyword evidence="2" id="KW-1185">Reference proteome</keyword>
<dbReference type="EMBL" id="CP097506">
    <property type="protein sequence ID" value="URD96158.1"/>
    <property type="molecule type" value="Genomic_DNA"/>
</dbReference>
<dbReference type="Proteomes" id="UP001055439">
    <property type="component" value="Chromosome 4"/>
</dbReference>
<sequence length="172" mass="18410">MHASVFSVGMGPYQSASFPFHAEPPHPPSGWPCVLSFPWISCSFDIYCKVLHVSRKQAHLHQWSSLPAASSTLLPCGGGVAPPGSSPHPLHHFIQQQVTSEGEVKPCNDAITKNFPPPYSAAGKHSIHVDICNVVIPEVLFPCHGLKINRRSAATAVNHVGGSMGVCIYDLG</sequence>
<dbReference type="AlphaFoldDB" id="A0A9E7FIB8"/>
<proteinExistence type="predicted"/>
<name>A0A9E7FIB8_9LILI</name>